<dbReference type="EMBL" id="VXRY01000143">
    <property type="protein sequence ID" value="MXY33191.1"/>
    <property type="molecule type" value="Genomic_DNA"/>
</dbReference>
<proteinExistence type="predicted"/>
<reference evidence="1" key="1">
    <citation type="submission" date="2019-09" db="EMBL/GenBank/DDBJ databases">
        <title>Characterisation of the sponge microbiome using genome-centric metagenomics.</title>
        <authorList>
            <person name="Engelberts J.P."/>
            <person name="Robbins S.J."/>
            <person name="De Goeij J.M."/>
            <person name="Aranda M."/>
            <person name="Bell S.C."/>
            <person name="Webster N.S."/>
        </authorList>
    </citation>
    <scope>NUCLEOTIDE SEQUENCE</scope>
    <source>
        <strain evidence="1">SB0664_bin_43</strain>
    </source>
</reference>
<gene>
    <name evidence="1" type="ORF">F4Y60_03695</name>
</gene>
<organism evidence="1">
    <name type="scientific">Boseongicola sp. SB0664_bin_43</name>
    <dbReference type="NCBI Taxonomy" id="2604844"/>
    <lineage>
        <taxon>Bacteria</taxon>
        <taxon>Pseudomonadati</taxon>
        <taxon>Pseudomonadota</taxon>
        <taxon>Alphaproteobacteria</taxon>
        <taxon>Rhodobacterales</taxon>
        <taxon>Paracoccaceae</taxon>
        <taxon>Boseongicola</taxon>
    </lineage>
</organism>
<dbReference type="InterPro" id="IPR022254">
    <property type="entry name" value="DUF3775"/>
</dbReference>
<accession>A0A6B0XX09</accession>
<comment type="caution">
    <text evidence="1">The sequence shown here is derived from an EMBL/GenBank/DDBJ whole genome shotgun (WGS) entry which is preliminary data.</text>
</comment>
<evidence type="ECO:0000313" key="1">
    <source>
        <dbReference type="EMBL" id="MXY33191.1"/>
    </source>
</evidence>
<name>A0A6B0XX09_9RHOB</name>
<protein>
    <submittedName>
        <fullName evidence="1">DUF3775 domain-containing protein</fullName>
    </submittedName>
</protein>
<dbReference type="Pfam" id="PF12616">
    <property type="entry name" value="DUF3775"/>
    <property type="match status" value="1"/>
</dbReference>
<sequence>MFHHRQVARLRCQDGIFRPDASPLDDDDIDASVLEDRPSDPVEAELKSFISDLSDGAQVDLVAIMWMGRAEGPDSWTEAKELAFSQQNDRTAEYLVGTPPMPDHLKDGLAAIGRSCSEYEEDDV</sequence>
<dbReference type="AlphaFoldDB" id="A0A6B0XX09"/>